<reference evidence="6" key="1">
    <citation type="journal article" date="2021" name="PeerJ">
        <title>Extensive microbial diversity within the chicken gut microbiome revealed by metagenomics and culture.</title>
        <authorList>
            <person name="Gilroy R."/>
            <person name="Ravi A."/>
            <person name="Getino M."/>
            <person name="Pursley I."/>
            <person name="Horton D.L."/>
            <person name="Alikhan N.F."/>
            <person name="Baker D."/>
            <person name="Gharbi K."/>
            <person name="Hall N."/>
            <person name="Watson M."/>
            <person name="Adriaenssens E.M."/>
            <person name="Foster-Nyarko E."/>
            <person name="Jarju S."/>
            <person name="Secka A."/>
            <person name="Antonio M."/>
            <person name="Oren A."/>
            <person name="Chaudhuri R.R."/>
            <person name="La Ragione R."/>
            <person name="Hildebrand F."/>
            <person name="Pallen M.J."/>
        </authorList>
    </citation>
    <scope>NUCLEOTIDE SEQUENCE</scope>
    <source>
        <strain evidence="6">1068</strain>
    </source>
</reference>
<protein>
    <recommendedName>
        <fullName evidence="1">Stage 0 sporulation protein A homolog</fullName>
    </recommendedName>
</protein>
<dbReference type="InterPro" id="IPR050956">
    <property type="entry name" value="2C_system_His_kinase"/>
</dbReference>
<organism evidence="6 7">
    <name type="scientific">Candidatus Blautia pullicola</name>
    <dbReference type="NCBI Taxonomy" id="2838498"/>
    <lineage>
        <taxon>Bacteria</taxon>
        <taxon>Bacillati</taxon>
        <taxon>Bacillota</taxon>
        <taxon>Clostridia</taxon>
        <taxon>Lachnospirales</taxon>
        <taxon>Lachnospiraceae</taxon>
        <taxon>Blautia</taxon>
    </lineage>
</organism>
<dbReference type="EMBL" id="DXBG01000139">
    <property type="protein sequence ID" value="HIZ65412.1"/>
    <property type="molecule type" value="Genomic_DNA"/>
</dbReference>
<dbReference type="PROSITE" id="PS50110">
    <property type="entry name" value="RESPONSE_REGULATORY"/>
    <property type="match status" value="1"/>
</dbReference>
<name>A0A9D2FRM8_9FIRM</name>
<evidence type="ECO:0000313" key="6">
    <source>
        <dbReference type="EMBL" id="HIZ65412.1"/>
    </source>
</evidence>
<evidence type="ECO:0000259" key="5">
    <source>
        <dbReference type="PROSITE" id="PS50110"/>
    </source>
</evidence>
<reference evidence="6" key="2">
    <citation type="submission" date="2021-04" db="EMBL/GenBank/DDBJ databases">
        <authorList>
            <person name="Gilroy R."/>
        </authorList>
    </citation>
    <scope>NUCLEOTIDE SEQUENCE</scope>
    <source>
        <strain evidence="6">1068</strain>
    </source>
</reference>
<dbReference type="Proteomes" id="UP000824056">
    <property type="component" value="Unassembled WGS sequence"/>
</dbReference>
<evidence type="ECO:0000256" key="1">
    <source>
        <dbReference type="ARBA" id="ARBA00018672"/>
    </source>
</evidence>
<dbReference type="PANTHER" id="PTHR43719:SF28">
    <property type="entry name" value="PEROXIDE STRESS-ACTIVATED HISTIDINE KINASE MAK1-RELATED"/>
    <property type="match status" value="1"/>
</dbReference>
<dbReference type="GO" id="GO:0000160">
    <property type="term" value="P:phosphorelay signal transduction system"/>
    <property type="evidence" value="ECO:0007669"/>
    <property type="project" value="InterPro"/>
</dbReference>
<dbReference type="SUPFAM" id="SSF52172">
    <property type="entry name" value="CheY-like"/>
    <property type="match status" value="1"/>
</dbReference>
<comment type="caution">
    <text evidence="6">The sequence shown here is derived from an EMBL/GenBank/DDBJ whole genome shotgun (WGS) entry which is preliminary data.</text>
</comment>
<dbReference type="Gene3D" id="3.40.50.2300">
    <property type="match status" value="1"/>
</dbReference>
<dbReference type="AlphaFoldDB" id="A0A9D2FRM8"/>
<dbReference type="Pfam" id="PF00072">
    <property type="entry name" value="Response_reg"/>
    <property type="match status" value="1"/>
</dbReference>
<feature type="modified residue" description="4-aspartylphosphate" evidence="4">
    <location>
        <position position="57"/>
    </location>
</feature>
<feature type="domain" description="Response regulatory" evidence="5">
    <location>
        <begin position="2"/>
        <end position="108"/>
    </location>
</feature>
<comment type="function">
    <text evidence="3">May play the central regulatory role in sporulation. It may be an element of the effector pathway responsible for the activation of sporulation genes in response to nutritional stress. Spo0A may act in concert with spo0H (a sigma factor) to control the expression of some genes that are critical to the sporulation process.</text>
</comment>
<keyword evidence="2 4" id="KW-0597">Phosphoprotein</keyword>
<dbReference type="PANTHER" id="PTHR43719">
    <property type="entry name" value="TWO-COMPONENT HISTIDINE KINASE"/>
    <property type="match status" value="1"/>
</dbReference>
<evidence type="ECO:0000313" key="7">
    <source>
        <dbReference type="Proteomes" id="UP000824056"/>
    </source>
</evidence>
<evidence type="ECO:0000256" key="3">
    <source>
        <dbReference type="ARBA" id="ARBA00024867"/>
    </source>
</evidence>
<gene>
    <name evidence="6" type="ORF">H9809_05875</name>
</gene>
<dbReference type="InterPro" id="IPR011006">
    <property type="entry name" value="CheY-like_superfamily"/>
</dbReference>
<proteinExistence type="predicted"/>
<sequence length="108" mass="12548">MKLAVCDDDMIFLKQIKKELEAYYSSLDIGVETFTLATELLEAVEKNPYAYGCVFMDIEMPQMDGMEATRRLKALNQSLPVVLLLLRRYSYLERIPLIYQGKEGRKMK</sequence>
<accession>A0A9D2FRM8</accession>
<dbReference type="InterPro" id="IPR001789">
    <property type="entry name" value="Sig_transdc_resp-reg_receiver"/>
</dbReference>
<evidence type="ECO:0000256" key="4">
    <source>
        <dbReference type="PROSITE-ProRule" id="PRU00169"/>
    </source>
</evidence>
<evidence type="ECO:0000256" key="2">
    <source>
        <dbReference type="ARBA" id="ARBA00022553"/>
    </source>
</evidence>